<evidence type="ECO:0000259" key="1">
    <source>
        <dbReference type="Pfam" id="PF03235"/>
    </source>
</evidence>
<gene>
    <name evidence="2" type="ORF">ACKA06_10630</name>
</gene>
<dbReference type="PANTHER" id="PTHR37292">
    <property type="entry name" value="VNG6097C"/>
    <property type="match status" value="1"/>
</dbReference>
<evidence type="ECO:0000313" key="3">
    <source>
        <dbReference type="Proteomes" id="UP001628668"/>
    </source>
</evidence>
<comment type="caution">
    <text evidence="2">The sequence shown here is derived from an EMBL/GenBank/DDBJ whole genome shotgun (WGS) entry which is preliminary data.</text>
</comment>
<dbReference type="Proteomes" id="UP001628668">
    <property type="component" value="Unassembled WGS sequence"/>
</dbReference>
<name>A0ABW8VPJ6_9BACI</name>
<sequence>MAFERPLTIKEVVNDIHRKKYLLPSIQREFVWKTDQIQTLFDSLLRGYPVGAFLFWYIEKENINKFKFYEFLREFHERDNTHNSEANISGEEDILAILDGQQRLTSLFIGLKGSYAFKLPRKRVDNDAAYPKRELYLNLLKKSEEYDMVYDFQFLSKEDLKNAGTDDFWFKVGDILDLPESFEINDYIYENELNLLEKDKAKFANRTLHRLHKAIHETACINYYQEKSQELDKVLNIFIRVNSGGTQLSYSDLLLSIATAQWKVRDARKTITSFVDEINNVGDGFDFNKDLVLKTCLVLCDFSDIAFKVDNFDSNAMSKIEEEWDDISESIKLAVQLMANFGYNSKTLTANYVIIPIAYYLYKKGNPHNFVESYRFNSERADMKKFTTIALLKRVFGGQPDNVLKPLREIMKNNLDDFPYQRIKQDLRVTNKSLKFTEEEIEDLLWMKYGNRYAFSVLSLLYPNLDYKNNFHQDHIFPRSLLKSRSKLRKAGLSEKTINYCMENHDYIGNLQLIEGVPNQEKSNKRFKEWLELICPNENEKKEYRIRHFIPEVDLDLDNFQEFMEEREVSIREKLSKVLL</sequence>
<feature type="domain" description="GmrSD restriction endonucleases N-terminal" evidence="1">
    <location>
        <begin position="9"/>
        <end position="256"/>
    </location>
</feature>
<accession>A0ABW8VPJ6</accession>
<organism evidence="2 3">
    <name type="scientific">Rossellomorea oryzaecorticis</name>
    <dbReference type="NCBI Taxonomy" id="1396505"/>
    <lineage>
        <taxon>Bacteria</taxon>
        <taxon>Bacillati</taxon>
        <taxon>Bacillota</taxon>
        <taxon>Bacilli</taxon>
        <taxon>Bacillales</taxon>
        <taxon>Bacillaceae</taxon>
        <taxon>Rossellomorea</taxon>
    </lineage>
</organism>
<evidence type="ECO:0000313" key="2">
    <source>
        <dbReference type="EMBL" id="MFL8937243.1"/>
    </source>
</evidence>
<dbReference type="Pfam" id="PF03235">
    <property type="entry name" value="GmrSD_N"/>
    <property type="match status" value="1"/>
</dbReference>
<protein>
    <submittedName>
        <fullName evidence="2">DUF262 domain-containing protein</fullName>
    </submittedName>
</protein>
<dbReference type="PANTHER" id="PTHR37292:SF2">
    <property type="entry name" value="DUF262 DOMAIN-CONTAINING PROTEIN"/>
    <property type="match status" value="1"/>
</dbReference>
<keyword evidence="3" id="KW-1185">Reference proteome</keyword>
<dbReference type="EMBL" id="JBJOSA010000007">
    <property type="protein sequence ID" value="MFL8937243.1"/>
    <property type="molecule type" value="Genomic_DNA"/>
</dbReference>
<dbReference type="RefSeq" id="WP_411159594.1">
    <property type="nucleotide sequence ID" value="NZ_JBJOSA010000007.1"/>
</dbReference>
<dbReference type="InterPro" id="IPR004919">
    <property type="entry name" value="GmrSD_N"/>
</dbReference>
<reference evidence="2 3" key="1">
    <citation type="submission" date="2024-12" db="EMBL/GenBank/DDBJ databases">
        <authorList>
            <person name="Li X."/>
            <person name="Zhang D."/>
        </authorList>
    </citation>
    <scope>NUCLEOTIDE SEQUENCE [LARGE SCALE GENOMIC DNA]</scope>
    <source>
        <strain evidence="2 3">JCM19602</strain>
    </source>
</reference>
<proteinExistence type="predicted"/>